<proteinExistence type="predicted"/>
<evidence type="ECO:0000256" key="3">
    <source>
        <dbReference type="ARBA" id="ARBA00023002"/>
    </source>
</evidence>
<dbReference type="EMBL" id="JAWWNJ010000045">
    <property type="protein sequence ID" value="KAK7018965.1"/>
    <property type="molecule type" value="Genomic_DNA"/>
</dbReference>
<dbReference type="GO" id="GO:0004497">
    <property type="term" value="F:monooxygenase activity"/>
    <property type="evidence" value="ECO:0007669"/>
    <property type="project" value="UniProtKB-KW"/>
</dbReference>
<dbReference type="InterPro" id="IPR036188">
    <property type="entry name" value="FAD/NAD-bd_sf"/>
</dbReference>
<sequence length="557" mass="63702">MSSLDRMLNLLFASALASLSVAAAAQQAPFSAHSTFSEAGSEWTVFHHPIKTVAVIGAGPAGLQAAAKLVEHNFTVRLFDRAPSPGGNWFYTDETPVREPYPDRPFDEAPHIPESLPSTYYYEEGEEGITLEDRWKEHWQPRPLWDNLHTNSPAVITELPDVPYSTDRPWVLSNHDIQRHVRAYASFHNLNANDYQTDSRRAPVTSYSTRVDRLEKIESTQKWRLTLRKLERLQETNRIKADWWTEDFDAVVVATGPYVSPHVANIKGLVEWSKVKDGEQYSVYHSQSYRRPQRYENKTILVVGASVSASEIARDIAPYAQDVLASVRPHPNLHPFQLRSRLRFPDTTKFVPEIDHFGSLPAYNKGIKDATIHLVNGSVLRGIDEVILATGYIHSNNFLPNFTSDGQPANLHWTGHYIPDPTLAYTNVRPWTIGKYQSYAFAKVWEGTAHLPPQKQMQEDYDNAKYHFRGLFASAASEALFRQYVAWLNNESLINGGRFVEPWPVEKREVFVYYSEVEWIKGYVNLGNFTDFETLPAREWDSARVAWDAIVYEDTEW</sequence>
<dbReference type="Proteomes" id="UP001362999">
    <property type="component" value="Unassembled WGS sequence"/>
</dbReference>
<accession>A0AAW0B0C1</accession>
<keyword evidence="1" id="KW-0285">Flavoprotein</keyword>
<evidence type="ECO:0000313" key="7">
    <source>
        <dbReference type="Proteomes" id="UP001362999"/>
    </source>
</evidence>
<keyword evidence="4" id="KW-0732">Signal</keyword>
<dbReference type="AlphaFoldDB" id="A0AAW0B0C1"/>
<evidence type="ECO:0000256" key="4">
    <source>
        <dbReference type="SAM" id="SignalP"/>
    </source>
</evidence>
<dbReference type="InterPro" id="IPR023753">
    <property type="entry name" value="FAD/NAD-binding_dom"/>
</dbReference>
<dbReference type="Pfam" id="PF07992">
    <property type="entry name" value="Pyr_redox_2"/>
    <property type="match status" value="1"/>
</dbReference>
<gene>
    <name evidence="6" type="ORF">R3P38DRAFT_2979731</name>
</gene>
<evidence type="ECO:0000256" key="1">
    <source>
        <dbReference type="ARBA" id="ARBA00022630"/>
    </source>
</evidence>
<evidence type="ECO:0000313" key="6">
    <source>
        <dbReference type="EMBL" id="KAK7018965.1"/>
    </source>
</evidence>
<dbReference type="PANTHER" id="PTHR23023">
    <property type="entry name" value="DIMETHYLANILINE MONOOXYGENASE"/>
    <property type="match status" value="1"/>
</dbReference>
<keyword evidence="6" id="KW-0503">Monooxygenase</keyword>
<feature type="domain" description="FAD/NAD(P)-binding" evidence="5">
    <location>
        <begin position="52"/>
        <end position="323"/>
    </location>
</feature>
<evidence type="ECO:0000259" key="5">
    <source>
        <dbReference type="Pfam" id="PF07992"/>
    </source>
</evidence>
<feature type="chain" id="PRO_5043956668" evidence="4">
    <location>
        <begin position="26"/>
        <end position="557"/>
    </location>
</feature>
<keyword evidence="7" id="KW-1185">Reference proteome</keyword>
<dbReference type="Gene3D" id="3.50.50.60">
    <property type="entry name" value="FAD/NAD(P)-binding domain"/>
    <property type="match status" value="2"/>
</dbReference>
<organism evidence="6 7">
    <name type="scientific">Favolaschia claudopus</name>
    <dbReference type="NCBI Taxonomy" id="2862362"/>
    <lineage>
        <taxon>Eukaryota</taxon>
        <taxon>Fungi</taxon>
        <taxon>Dikarya</taxon>
        <taxon>Basidiomycota</taxon>
        <taxon>Agaricomycotina</taxon>
        <taxon>Agaricomycetes</taxon>
        <taxon>Agaricomycetidae</taxon>
        <taxon>Agaricales</taxon>
        <taxon>Marasmiineae</taxon>
        <taxon>Mycenaceae</taxon>
        <taxon>Favolaschia</taxon>
    </lineage>
</organism>
<comment type="caution">
    <text evidence="6">The sequence shown here is derived from an EMBL/GenBank/DDBJ whole genome shotgun (WGS) entry which is preliminary data.</text>
</comment>
<dbReference type="SUPFAM" id="SSF51905">
    <property type="entry name" value="FAD/NAD(P)-binding domain"/>
    <property type="match status" value="1"/>
</dbReference>
<dbReference type="InterPro" id="IPR050346">
    <property type="entry name" value="FMO-like"/>
</dbReference>
<name>A0AAW0B0C1_9AGAR</name>
<keyword evidence="3" id="KW-0560">Oxidoreductase</keyword>
<feature type="signal peptide" evidence="4">
    <location>
        <begin position="1"/>
        <end position="25"/>
    </location>
</feature>
<reference evidence="6 7" key="1">
    <citation type="journal article" date="2024" name="J Genomics">
        <title>Draft genome sequencing and assembly of Favolaschia claudopus CIRM-BRFM 2984 isolated from oak limbs.</title>
        <authorList>
            <person name="Navarro D."/>
            <person name="Drula E."/>
            <person name="Chaduli D."/>
            <person name="Cazenave R."/>
            <person name="Ahrendt S."/>
            <person name="Wang J."/>
            <person name="Lipzen A."/>
            <person name="Daum C."/>
            <person name="Barry K."/>
            <person name="Grigoriev I.V."/>
            <person name="Favel A."/>
            <person name="Rosso M.N."/>
            <person name="Martin F."/>
        </authorList>
    </citation>
    <scope>NUCLEOTIDE SEQUENCE [LARGE SCALE GENOMIC DNA]</scope>
    <source>
        <strain evidence="6 7">CIRM-BRFM 2984</strain>
    </source>
</reference>
<keyword evidence="2" id="KW-0274">FAD</keyword>
<evidence type="ECO:0000256" key="2">
    <source>
        <dbReference type="ARBA" id="ARBA00022827"/>
    </source>
</evidence>
<dbReference type="PRINTS" id="PR00419">
    <property type="entry name" value="ADXRDTASE"/>
</dbReference>
<protein>
    <submittedName>
        <fullName evidence="6">Dimethylaniline monooxygenase</fullName>
    </submittedName>
</protein>